<name>A0A8E2AZ63_9APHY</name>
<protein>
    <submittedName>
        <fullName evidence="2">Uncharacterized protein</fullName>
    </submittedName>
</protein>
<evidence type="ECO:0000313" key="2">
    <source>
        <dbReference type="EMBL" id="OCH90905.1"/>
    </source>
</evidence>
<keyword evidence="3" id="KW-1185">Reference proteome</keyword>
<accession>A0A8E2AZ63</accession>
<evidence type="ECO:0000256" key="1">
    <source>
        <dbReference type="SAM" id="MobiDB-lite"/>
    </source>
</evidence>
<sequence length="359" mass="38816">MSCAVARSQPLVYSTHASPGTTSGLCARVISPRHPRSQQLSQIARAKASSPFALQLYTPSTAQAQPSTGPQPQLQLPLTRHAAPDAEVRLPNAGLPCAVVGPARRIRQLGDSISSRSPACHCARVSLAAVGLEDSQRAAEREGQRRAFADAREPCEASRVRRRALRVSTSAHNSNRPSTRSASAQPRPACSIDHSSSVGFLALSLHDSLWTRAQILRARQEARRQIRSPLGTSVANTSQIPRTVLLILVPFPAFLYFSPDSLARSTMTSLLPGDSAACRPTYKASNAPHCQFEARVLATCQRALYLRGRPRPSSARLLDLILPPSHQPDSGCLAQTRGGPYEDRRLPVRASSGWPTKLR</sequence>
<feature type="compositionally biased region" description="Polar residues" evidence="1">
    <location>
        <begin position="172"/>
        <end position="184"/>
    </location>
</feature>
<feature type="region of interest" description="Disordered" evidence="1">
    <location>
        <begin position="166"/>
        <end position="188"/>
    </location>
</feature>
<reference evidence="2 3" key="1">
    <citation type="submission" date="2016-07" db="EMBL/GenBank/DDBJ databases">
        <title>Draft genome of the white-rot fungus Obba rivulosa 3A-2.</title>
        <authorList>
            <consortium name="DOE Joint Genome Institute"/>
            <person name="Miettinen O."/>
            <person name="Riley R."/>
            <person name="Acob R."/>
            <person name="Barry K."/>
            <person name="Cullen D."/>
            <person name="De Vries R."/>
            <person name="Hainaut M."/>
            <person name="Hatakka A."/>
            <person name="Henrissat B."/>
            <person name="Hilden K."/>
            <person name="Kuo R."/>
            <person name="Labutti K."/>
            <person name="Lipzen A."/>
            <person name="Makela M.R."/>
            <person name="Sandor L."/>
            <person name="Spatafora J.W."/>
            <person name="Grigoriev I.V."/>
            <person name="Hibbett D.S."/>
        </authorList>
    </citation>
    <scope>NUCLEOTIDE SEQUENCE [LARGE SCALE GENOMIC DNA]</scope>
    <source>
        <strain evidence="2 3">3A-2</strain>
    </source>
</reference>
<dbReference type="EMBL" id="KV722395">
    <property type="protein sequence ID" value="OCH90905.1"/>
    <property type="molecule type" value="Genomic_DNA"/>
</dbReference>
<evidence type="ECO:0000313" key="3">
    <source>
        <dbReference type="Proteomes" id="UP000250043"/>
    </source>
</evidence>
<dbReference type="Proteomes" id="UP000250043">
    <property type="component" value="Unassembled WGS sequence"/>
</dbReference>
<dbReference type="AlphaFoldDB" id="A0A8E2AZ63"/>
<gene>
    <name evidence="2" type="ORF">OBBRIDRAFT_834626</name>
</gene>
<organism evidence="2 3">
    <name type="scientific">Obba rivulosa</name>
    <dbReference type="NCBI Taxonomy" id="1052685"/>
    <lineage>
        <taxon>Eukaryota</taxon>
        <taxon>Fungi</taxon>
        <taxon>Dikarya</taxon>
        <taxon>Basidiomycota</taxon>
        <taxon>Agaricomycotina</taxon>
        <taxon>Agaricomycetes</taxon>
        <taxon>Polyporales</taxon>
        <taxon>Gelatoporiaceae</taxon>
        <taxon>Obba</taxon>
    </lineage>
</organism>
<proteinExistence type="predicted"/>
<feature type="region of interest" description="Disordered" evidence="1">
    <location>
        <begin position="328"/>
        <end position="359"/>
    </location>
</feature>